<dbReference type="PANTHER" id="PTHR11851:SF226">
    <property type="entry name" value="CYTOCHROME B-C1 COMPLEX SUBUNIT 2, MITOCHONDRIAL"/>
    <property type="match status" value="1"/>
</dbReference>
<feature type="domain" description="Peptidase M16 C-terminal" evidence="2">
    <location>
        <begin position="196"/>
        <end position="365"/>
    </location>
</feature>
<dbReference type="InterPro" id="IPR011249">
    <property type="entry name" value="Metalloenz_LuxS/M16"/>
</dbReference>
<dbReference type="Gene3D" id="3.30.830.10">
    <property type="entry name" value="Metalloenzyme, LuxS/M16 peptidase-like"/>
    <property type="match status" value="2"/>
</dbReference>
<dbReference type="GO" id="GO:0005739">
    <property type="term" value="C:mitochondrion"/>
    <property type="evidence" value="ECO:0007669"/>
    <property type="project" value="TreeGrafter"/>
</dbReference>
<dbReference type="Proteomes" id="UP000695007">
    <property type="component" value="Unplaced"/>
</dbReference>
<feature type="domain" description="Peptidase M16 N-terminal" evidence="1">
    <location>
        <begin position="44"/>
        <end position="187"/>
    </location>
</feature>
<dbReference type="Pfam" id="PF05193">
    <property type="entry name" value="Peptidase_M16_C"/>
    <property type="match status" value="1"/>
</dbReference>
<reference evidence="4" key="1">
    <citation type="submission" date="2025-08" db="UniProtKB">
        <authorList>
            <consortium name="RefSeq"/>
        </authorList>
    </citation>
    <scope>IDENTIFICATION</scope>
</reference>
<dbReference type="CTD" id="39846"/>
<keyword evidence="3" id="KW-1185">Reference proteome</keyword>
<dbReference type="InterPro" id="IPR011765">
    <property type="entry name" value="Pept_M16_N"/>
</dbReference>
<dbReference type="InterPro" id="IPR007863">
    <property type="entry name" value="Peptidase_M16_C"/>
</dbReference>
<dbReference type="GeneID" id="105362223"/>
<dbReference type="SUPFAM" id="SSF63411">
    <property type="entry name" value="LuxS/MPP-like metallohydrolase"/>
    <property type="match status" value="2"/>
</dbReference>
<name>A0AAJ6YGZ0_9HYME</name>
<evidence type="ECO:0000259" key="2">
    <source>
        <dbReference type="Pfam" id="PF05193"/>
    </source>
</evidence>
<sequence>MACSVIGYPLLRNPSVRHYVATAAAEYTPMISECVKIIAGKTIIAAVNPTSPVALVSVIFKAGPRNENYESEGISHAIRICAGLTTSKSSAFGIARNVQQLGGYLTVSSEREFTSYTLKIYKNNLAPALHYLRDVSACQLFRHWEIADEIPRLRYESSTIPDNILAIELLHKAAYREGLGNSLYCPKRHIGKFGTDALNEFVSNYFTGSRCAIVSSGLSFEKLEEFACSVDASTEMCGDIPSKYHERECRKDRLSNLAHVAVAVEGSSFENRKDCIAFAILQKIAGHGPQVKRGGSQTSFYKAVSQASEDIFAVGAFNAVYSDSGLFGFILNAPSKTAGSLVKAGVQWLRSLQITDEDVVRGKQNFKLDVFDTANSIQAYHNNIIHQLLFTDKIVSVEDILCEIDSISTDDIKRVANRVSKGKIAMGAVGNLETVPYIHQL</sequence>
<dbReference type="RefSeq" id="XP_011497899.1">
    <property type="nucleotide sequence ID" value="XM_011499597.1"/>
</dbReference>
<dbReference type="PANTHER" id="PTHR11851">
    <property type="entry name" value="METALLOPROTEASE"/>
    <property type="match status" value="1"/>
</dbReference>
<organism evidence="3 4">
    <name type="scientific">Ceratosolen solmsi marchali</name>
    <dbReference type="NCBI Taxonomy" id="326594"/>
    <lineage>
        <taxon>Eukaryota</taxon>
        <taxon>Metazoa</taxon>
        <taxon>Ecdysozoa</taxon>
        <taxon>Arthropoda</taxon>
        <taxon>Hexapoda</taxon>
        <taxon>Insecta</taxon>
        <taxon>Pterygota</taxon>
        <taxon>Neoptera</taxon>
        <taxon>Endopterygota</taxon>
        <taxon>Hymenoptera</taxon>
        <taxon>Apocrita</taxon>
        <taxon>Proctotrupomorpha</taxon>
        <taxon>Chalcidoidea</taxon>
        <taxon>Agaonidae</taxon>
        <taxon>Agaoninae</taxon>
        <taxon>Ceratosolen</taxon>
    </lineage>
</organism>
<dbReference type="AlphaFoldDB" id="A0AAJ6YGZ0"/>
<dbReference type="KEGG" id="csol:105362223"/>
<evidence type="ECO:0000259" key="1">
    <source>
        <dbReference type="Pfam" id="PF00675"/>
    </source>
</evidence>
<dbReference type="GO" id="GO:0046872">
    <property type="term" value="F:metal ion binding"/>
    <property type="evidence" value="ECO:0007669"/>
    <property type="project" value="InterPro"/>
</dbReference>
<evidence type="ECO:0000313" key="3">
    <source>
        <dbReference type="Proteomes" id="UP000695007"/>
    </source>
</evidence>
<accession>A0AAJ6YGZ0</accession>
<evidence type="ECO:0000313" key="4">
    <source>
        <dbReference type="RefSeq" id="XP_011497899.1"/>
    </source>
</evidence>
<dbReference type="InterPro" id="IPR050361">
    <property type="entry name" value="MPP/UQCRC_Complex"/>
</dbReference>
<protein>
    <submittedName>
        <fullName evidence="4">Cytochrome b-c1 complex subunit 2, mitochondrial</fullName>
    </submittedName>
</protein>
<proteinExistence type="predicted"/>
<dbReference type="FunFam" id="3.30.830.10:FF:000039">
    <property type="entry name" value="Ubiquinol-cytochrome c reductase core subunit 2"/>
    <property type="match status" value="1"/>
</dbReference>
<dbReference type="Pfam" id="PF00675">
    <property type="entry name" value="Peptidase_M16"/>
    <property type="match status" value="1"/>
</dbReference>
<gene>
    <name evidence="4" type="primary">LOC105362223</name>
</gene>